<evidence type="ECO:0000313" key="4">
    <source>
        <dbReference type="EMBL" id="PJG83765.1"/>
    </source>
</evidence>
<name>A0A2M8RY09_9PAST</name>
<keyword evidence="1" id="KW-0175">Coiled coil</keyword>
<feature type="compositionally biased region" description="Basic and acidic residues" evidence="2">
    <location>
        <begin position="25"/>
        <end position="39"/>
    </location>
</feature>
<dbReference type="AlphaFoldDB" id="A0A2M8RY09"/>
<dbReference type="InterPro" id="IPR010090">
    <property type="entry name" value="Phage_tape_meas"/>
</dbReference>
<accession>A0A2M8RY09</accession>
<dbReference type="Pfam" id="PF10145">
    <property type="entry name" value="PhageMin_Tail"/>
    <property type="match status" value="1"/>
</dbReference>
<evidence type="ECO:0000313" key="5">
    <source>
        <dbReference type="Proteomes" id="UP000230282"/>
    </source>
</evidence>
<feature type="region of interest" description="Disordered" evidence="2">
    <location>
        <begin position="25"/>
        <end position="57"/>
    </location>
</feature>
<reference evidence="4 5" key="1">
    <citation type="submission" date="2017-11" db="EMBL/GenBank/DDBJ databases">
        <title>Reclassification of Bisgaard taxon 5 as Caviibacterium pharyngocola gen. nov., sp. nov.</title>
        <authorList>
            <person name="Christensen H."/>
        </authorList>
    </citation>
    <scope>NUCLEOTIDE SEQUENCE [LARGE SCALE GENOMIC DNA]</scope>
    <source>
        <strain evidence="4 5">7_3</strain>
    </source>
</reference>
<feature type="region of interest" description="Disordered" evidence="2">
    <location>
        <begin position="627"/>
        <end position="670"/>
    </location>
</feature>
<gene>
    <name evidence="4" type="ORF">CVP04_01345</name>
</gene>
<feature type="compositionally biased region" description="Polar residues" evidence="2">
    <location>
        <begin position="40"/>
        <end position="57"/>
    </location>
</feature>
<keyword evidence="5" id="KW-1185">Reference proteome</keyword>
<comment type="caution">
    <text evidence="4">The sequence shown here is derived from an EMBL/GenBank/DDBJ whole genome shotgun (WGS) entry which is preliminary data.</text>
</comment>
<dbReference type="EMBL" id="PHGZ01000004">
    <property type="protein sequence ID" value="PJG83765.1"/>
    <property type="molecule type" value="Genomic_DNA"/>
</dbReference>
<dbReference type="Proteomes" id="UP000230282">
    <property type="component" value="Unassembled WGS sequence"/>
</dbReference>
<evidence type="ECO:0000256" key="1">
    <source>
        <dbReference type="SAM" id="Coils"/>
    </source>
</evidence>
<sequence length="863" mass="94619">MGSKFELEMILQAKDYASKVIKEVANRTKKSTQDVENQTKKSVQTQQRETQKTARITEQSYRQISQIARQAAGARESLGIRSERSIQREIQRTRLEYERLKSSGMASSRELSRAYDAMQNRVRALNAEMGKLSAGQKMMNVGYGVAGVATGVSVAAGLAARPIKTTADYNLQLAYLANTAYSDRDKEGKKAGMDNIHQVIKSSITQYGGSQEDALNALGEIISKGRVSVDDALALLPDIQKNAIATGASTIDIAQLVNAGLGYGIRKEEIQDFLDYANTAGKAGGFELRDMAKYAPALFANASGAGLKGMSGAKEMFKMLQQVYNVSGGSSETATNVMNFLSKLNSQDTIKRAAKIELTHKGKTYGLDLKKSMTDYLAQGKNTVEAFLTIVDDILANDKEYQTLQKKLAKAQGNAEKYAIIDSIANYLEGTKVGELVADKQAWLGMYGIRSQQQTAQNVENAYQTAKGETDRDSEFIQEQAATKFQRAGNVAEMSKAEAFKDVTEWSADIAEKMAEYGAQYPALTTALTGAVESIKILGGAAIAAAGSLALFGFMHKGRTGVDIDDLMESGNKKSPKTGGRSSKMSGRFGKTVGFLAKASIVGEALFHSEELNKGEDEQLEIMRRISDGSATPEQKALSDAGYSASKADAEVRRQRREQHEKENGFTPLNDDEQRRYQQALTAQLQHNTQRQFEQATSVLNGWFSSKAEKANAMKRLDSLDSNLLSDTQRKEIDSIKLKEQQDKVNQARSVVNGFGFLTASEEEKAEAKAVLEQQNKLTEKIPTNAVNNTNIQLPSDDKKAFLDSQIKFSEDIQSLGVSIQEGFKRAIALQDHTIKNLITVELDGRVIAEQTSEYQYREMVRG</sequence>
<feature type="coiled-coil region" evidence="1">
    <location>
        <begin position="83"/>
        <end position="128"/>
    </location>
</feature>
<proteinExistence type="predicted"/>
<protein>
    <recommendedName>
        <fullName evidence="3">Phage tail tape measure protein domain-containing protein</fullName>
    </recommendedName>
</protein>
<feature type="region of interest" description="Disordered" evidence="2">
    <location>
        <begin position="564"/>
        <end position="586"/>
    </location>
</feature>
<evidence type="ECO:0000259" key="3">
    <source>
        <dbReference type="Pfam" id="PF10145"/>
    </source>
</evidence>
<organism evidence="4 5">
    <name type="scientific">Caviibacterium pharyngocola</name>
    <dbReference type="NCBI Taxonomy" id="28159"/>
    <lineage>
        <taxon>Bacteria</taxon>
        <taxon>Pseudomonadati</taxon>
        <taxon>Pseudomonadota</taxon>
        <taxon>Gammaproteobacteria</taxon>
        <taxon>Pasteurellales</taxon>
        <taxon>Pasteurellaceae</taxon>
        <taxon>Caviibacterium</taxon>
    </lineage>
</organism>
<evidence type="ECO:0000256" key="2">
    <source>
        <dbReference type="SAM" id="MobiDB-lite"/>
    </source>
</evidence>
<feature type="compositionally biased region" description="Basic and acidic residues" evidence="2">
    <location>
        <begin position="648"/>
        <end position="664"/>
    </location>
</feature>
<feature type="domain" description="Phage tail tape measure protein" evidence="3">
    <location>
        <begin position="204"/>
        <end position="410"/>
    </location>
</feature>
<dbReference type="OrthoDB" id="8019720at2"/>
<dbReference type="RefSeq" id="WP_100295732.1">
    <property type="nucleotide sequence ID" value="NZ_PHGZ01000004.1"/>
</dbReference>